<dbReference type="GO" id="GO:0007059">
    <property type="term" value="P:chromosome segregation"/>
    <property type="evidence" value="ECO:0007669"/>
    <property type="project" value="UniProtKB-KW"/>
</dbReference>
<keyword evidence="8 13" id="KW-0067">ATP-binding</keyword>
<dbReference type="Gene3D" id="3.30.980.40">
    <property type="match status" value="1"/>
</dbReference>
<dbReference type="InterPro" id="IPR036390">
    <property type="entry name" value="WH_DNA-bd_sf"/>
</dbReference>
<dbReference type="GO" id="GO:0005524">
    <property type="term" value="F:ATP binding"/>
    <property type="evidence" value="ECO:0007669"/>
    <property type="project" value="UniProtKB-UniRule"/>
</dbReference>
<feature type="transmembrane region" description="Helical" evidence="15">
    <location>
        <begin position="115"/>
        <end position="133"/>
    </location>
</feature>
<comment type="subcellular location">
    <subcellularLocation>
        <location evidence="1">Cell membrane</location>
        <topology evidence="1">Multi-pass membrane protein</topology>
    </subcellularLocation>
</comment>
<evidence type="ECO:0000256" key="1">
    <source>
        <dbReference type="ARBA" id="ARBA00004651"/>
    </source>
</evidence>
<proteinExistence type="inferred from homology"/>
<protein>
    <submittedName>
        <fullName evidence="17">Cell division protein FtsK</fullName>
    </submittedName>
</protein>
<evidence type="ECO:0000256" key="8">
    <source>
        <dbReference type="ARBA" id="ARBA00022840"/>
    </source>
</evidence>
<evidence type="ECO:0000259" key="16">
    <source>
        <dbReference type="PROSITE" id="PS50901"/>
    </source>
</evidence>
<dbReference type="GO" id="GO:0051301">
    <property type="term" value="P:cell division"/>
    <property type="evidence" value="ECO:0007669"/>
    <property type="project" value="UniProtKB-KW"/>
</dbReference>
<feature type="transmembrane region" description="Helical" evidence="15">
    <location>
        <begin position="67"/>
        <end position="84"/>
    </location>
</feature>
<dbReference type="PANTHER" id="PTHR22683">
    <property type="entry name" value="SPORULATION PROTEIN RELATED"/>
    <property type="match status" value="1"/>
</dbReference>
<evidence type="ECO:0000256" key="15">
    <source>
        <dbReference type="SAM" id="Phobius"/>
    </source>
</evidence>
<dbReference type="GO" id="GO:0003677">
    <property type="term" value="F:DNA binding"/>
    <property type="evidence" value="ECO:0007669"/>
    <property type="project" value="UniProtKB-KW"/>
</dbReference>
<keyword evidence="6 13" id="KW-0547">Nucleotide-binding</keyword>
<dbReference type="Pfam" id="PF01580">
    <property type="entry name" value="FtsK_SpoIIIE"/>
    <property type="match status" value="1"/>
</dbReference>
<evidence type="ECO:0000256" key="11">
    <source>
        <dbReference type="ARBA" id="ARBA00023136"/>
    </source>
</evidence>
<dbReference type="InterPro" id="IPR002543">
    <property type="entry name" value="FtsK_dom"/>
</dbReference>
<evidence type="ECO:0000256" key="3">
    <source>
        <dbReference type="ARBA" id="ARBA00022475"/>
    </source>
</evidence>
<dbReference type="Gene3D" id="1.10.10.10">
    <property type="entry name" value="Winged helix-like DNA-binding domain superfamily/Winged helix DNA-binding domain"/>
    <property type="match status" value="1"/>
</dbReference>
<dbReference type="SMART" id="SM00843">
    <property type="entry name" value="Ftsk_gamma"/>
    <property type="match status" value="1"/>
</dbReference>
<organism evidence="17 18">
    <name type="scientific">Candidatus Jettenia ecosi</name>
    <dbReference type="NCBI Taxonomy" id="2494326"/>
    <lineage>
        <taxon>Bacteria</taxon>
        <taxon>Pseudomonadati</taxon>
        <taxon>Planctomycetota</taxon>
        <taxon>Candidatus Brocadiia</taxon>
        <taxon>Candidatus Brocadiales</taxon>
        <taxon>Candidatus Brocadiaceae</taxon>
        <taxon>Candidatus Jettenia</taxon>
    </lineage>
</organism>
<dbReference type="Proteomes" id="UP000319783">
    <property type="component" value="Unassembled WGS sequence"/>
</dbReference>
<dbReference type="InterPro" id="IPR027417">
    <property type="entry name" value="P-loop_NTPase"/>
</dbReference>
<reference evidence="17 18" key="1">
    <citation type="submission" date="2019-04" db="EMBL/GenBank/DDBJ databases">
        <title>Genome of a novel bacterium Candidatus Jettenia ecosi reconstructed from metagenome of an anammox bioreactor.</title>
        <authorList>
            <person name="Mardanov A.V."/>
            <person name="Beletsky A.V."/>
            <person name="Ravin N.V."/>
            <person name="Botchkova E.A."/>
            <person name="Litti Y.V."/>
            <person name="Nozhevnikova A.N."/>
        </authorList>
    </citation>
    <scope>NUCLEOTIDE SEQUENCE [LARGE SCALE GENOMIC DNA]</scope>
    <source>
        <strain evidence="17">J2</strain>
    </source>
</reference>
<evidence type="ECO:0000256" key="9">
    <source>
        <dbReference type="ARBA" id="ARBA00022989"/>
    </source>
</evidence>
<evidence type="ECO:0000256" key="4">
    <source>
        <dbReference type="ARBA" id="ARBA00022618"/>
    </source>
</evidence>
<feature type="transmembrane region" description="Helical" evidence="15">
    <location>
        <begin position="140"/>
        <end position="162"/>
    </location>
</feature>
<comment type="similarity">
    <text evidence="2">Belongs to the FtsK/SpoIIIE/SftA family.</text>
</comment>
<sequence>MGIKRFVQCTAAVILIAFTLFVFISFLSYSPNDPPFANYPGNNSVSNFCGKAGAFVAGYAMAGLGKTSYLIVILLALLGVLYLYRKDIEFLWVKIMGAVLLLFSVASLLTLTCYVSKKSLLSANLGGIFGIVITSRLYEYFSLTGTIIILASGFALSVMLILNVTPVSPFLSGAPKEKKIKRVSSTNDVKMGKDAKMNIAEADNSQAKSIRTFRQSKENKIEDVSSVADNCIDEQPIPAPIREIKNEPLKLMSKFQKPRETKEIQETRQTPHAEQHPEEEGIDAYAETKKKKDASYTLPQLDLLEKPVAKQSEDDWDQITQRAHVLKNALEQFNIKSEVVEIERGPVITMYELELAPGTKVGKLVSLSDDLAIALKAPSVRIVAPLLGKSSIGVEVPNVQRKTVMLRELLDASDELRKKMAIPLLIGKDVAGNPVISDLAAMPHLLIAGTTGSGKSVCLNSIILSILFLRHPSDIQLLLVDPKMVEFSLFREIPHLISPVVTDMKKAAAVLEWAVNKMEERYALLASVGVKHINGYNKLGMAEIKKRLNPEGDASLDDVPFYLPHIVIVVDELADLMMVASKEVEGSVIRLSQKSRAVGIHLILATQRPSVDVITGLIKSNLPSRISFYVASKVDSRTILDQNGAEKLLGGGDMLFLPPGTSKLVRVQGAYVSDEEVRNVVEYLTKCAAPQFNPELKSWKGASDKDNRAKDNLYDEAVRIVLETQRGSVSLLQRRLEIGYSRAAKLIDLMADDGIVGEYKGSQAREVFLTLEEWDSQMAHADQEEMDNA</sequence>
<evidence type="ECO:0000256" key="6">
    <source>
        <dbReference type="ARBA" id="ARBA00022741"/>
    </source>
</evidence>
<evidence type="ECO:0000256" key="10">
    <source>
        <dbReference type="ARBA" id="ARBA00023125"/>
    </source>
</evidence>
<evidence type="ECO:0000256" key="13">
    <source>
        <dbReference type="PROSITE-ProRule" id="PRU00289"/>
    </source>
</evidence>
<dbReference type="GO" id="GO:0005886">
    <property type="term" value="C:plasma membrane"/>
    <property type="evidence" value="ECO:0007669"/>
    <property type="project" value="UniProtKB-SubCell"/>
</dbReference>
<feature type="transmembrane region" description="Helical" evidence="15">
    <location>
        <begin position="12"/>
        <end position="30"/>
    </location>
</feature>
<accession>A0A533Q6L0</accession>
<feature type="binding site" evidence="13">
    <location>
        <begin position="449"/>
        <end position="456"/>
    </location>
    <ligand>
        <name>ATP</name>
        <dbReference type="ChEBI" id="CHEBI:30616"/>
    </ligand>
</feature>
<dbReference type="PANTHER" id="PTHR22683:SF41">
    <property type="entry name" value="DNA TRANSLOCASE FTSK"/>
    <property type="match status" value="1"/>
</dbReference>
<dbReference type="SUPFAM" id="SSF46785">
    <property type="entry name" value="Winged helix' DNA-binding domain"/>
    <property type="match status" value="1"/>
</dbReference>
<keyword evidence="4 17" id="KW-0132">Cell division</keyword>
<dbReference type="SUPFAM" id="SSF52540">
    <property type="entry name" value="P-loop containing nucleoside triphosphate hydrolases"/>
    <property type="match status" value="1"/>
</dbReference>
<dbReference type="InterPro" id="IPR036259">
    <property type="entry name" value="MFS_trans_sf"/>
</dbReference>
<evidence type="ECO:0000256" key="2">
    <source>
        <dbReference type="ARBA" id="ARBA00006474"/>
    </source>
</evidence>
<keyword evidence="12" id="KW-0131">Cell cycle</keyword>
<keyword evidence="7" id="KW-0159">Chromosome partition</keyword>
<feature type="region of interest" description="Disordered" evidence="14">
    <location>
        <begin position="256"/>
        <end position="280"/>
    </location>
</feature>
<evidence type="ECO:0000256" key="7">
    <source>
        <dbReference type="ARBA" id="ARBA00022829"/>
    </source>
</evidence>
<name>A0A533Q6L0_9BACT</name>
<dbReference type="InterPro" id="IPR050206">
    <property type="entry name" value="FtsK/SpoIIIE/SftA"/>
</dbReference>
<keyword evidence="5 15" id="KW-0812">Transmembrane</keyword>
<comment type="caution">
    <text evidence="17">The sequence shown here is derived from an EMBL/GenBank/DDBJ whole genome shotgun (WGS) entry which is preliminary data.</text>
</comment>
<evidence type="ECO:0000256" key="12">
    <source>
        <dbReference type="ARBA" id="ARBA00023306"/>
    </source>
</evidence>
<feature type="compositionally biased region" description="Basic and acidic residues" evidence="14">
    <location>
        <begin position="257"/>
        <end position="279"/>
    </location>
</feature>
<dbReference type="InterPro" id="IPR036388">
    <property type="entry name" value="WH-like_DNA-bd_sf"/>
</dbReference>
<feature type="transmembrane region" description="Helical" evidence="15">
    <location>
        <begin position="91"/>
        <end position="109"/>
    </location>
</feature>
<evidence type="ECO:0000313" key="18">
    <source>
        <dbReference type="Proteomes" id="UP000319783"/>
    </source>
</evidence>
<dbReference type="Pfam" id="PF13491">
    <property type="entry name" value="FtsK_4TM"/>
    <property type="match status" value="1"/>
</dbReference>
<dbReference type="InterPro" id="IPR018541">
    <property type="entry name" value="Ftsk_gamma"/>
</dbReference>
<dbReference type="AlphaFoldDB" id="A0A533Q6L0"/>
<dbReference type="InterPro" id="IPR025199">
    <property type="entry name" value="FtsK_4TM"/>
</dbReference>
<evidence type="ECO:0000256" key="14">
    <source>
        <dbReference type="SAM" id="MobiDB-lite"/>
    </source>
</evidence>
<dbReference type="Pfam" id="PF09397">
    <property type="entry name" value="FtsK_gamma"/>
    <property type="match status" value="1"/>
</dbReference>
<keyword evidence="9 15" id="KW-1133">Transmembrane helix</keyword>
<evidence type="ECO:0000313" key="17">
    <source>
        <dbReference type="EMBL" id="TLD40185.1"/>
    </source>
</evidence>
<dbReference type="PROSITE" id="PS50901">
    <property type="entry name" value="FTSK"/>
    <property type="match status" value="1"/>
</dbReference>
<keyword evidence="10" id="KW-0238">DNA-binding</keyword>
<feature type="domain" description="FtsK" evidence="16">
    <location>
        <begin position="432"/>
        <end position="637"/>
    </location>
</feature>
<dbReference type="SUPFAM" id="SSF103473">
    <property type="entry name" value="MFS general substrate transporter"/>
    <property type="match status" value="1"/>
</dbReference>
<dbReference type="Pfam" id="PF17854">
    <property type="entry name" value="FtsK_alpha"/>
    <property type="match status" value="1"/>
</dbReference>
<gene>
    <name evidence="17" type="ORF">JETT_3557</name>
</gene>
<dbReference type="InterPro" id="IPR041027">
    <property type="entry name" value="FtsK_alpha"/>
</dbReference>
<dbReference type="CDD" id="cd01127">
    <property type="entry name" value="TrwB_TraG_TraD_VirD4"/>
    <property type="match status" value="1"/>
</dbReference>
<dbReference type="EMBL" id="SULG01000123">
    <property type="protein sequence ID" value="TLD40185.1"/>
    <property type="molecule type" value="Genomic_DNA"/>
</dbReference>
<keyword evidence="3" id="KW-1003">Cell membrane</keyword>
<evidence type="ECO:0000256" key="5">
    <source>
        <dbReference type="ARBA" id="ARBA00022692"/>
    </source>
</evidence>
<keyword evidence="11 15" id="KW-0472">Membrane</keyword>
<dbReference type="Gene3D" id="3.40.50.300">
    <property type="entry name" value="P-loop containing nucleotide triphosphate hydrolases"/>
    <property type="match status" value="1"/>
</dbReference>